<feature type="compositionally biased region" description="Low complexity" evidence="1">
    <location>
        <begin position="405"/>
        <end position="419"/>
    </location>
</feature>
<proteinExistence type="predicted"/>
<comment type="caution">
    <text evidence="2">The sequence shown here is derived from an EMBL/GenBank/DDBJ whole genome shotgun (WGS) entry which is preliminary data.</text>
</comment>
<name>A0A397GHV1_ASPTH</name>
<accession>A0A397GHV1</accession>
<dbReference type="OrthoDB" id="2587563at2759"/>
<feature type="compositionally biased region" description="Polar residues" evidence="1">
    <location>
        <begin position="500"/>
        <end position="518"/>
    </location>
</feature>
<feature type="compositionally biased region" description="Basic and acidic residues" evidence="1">
    <location>
        <begin position="426"/>
        <end position="442"/>
    </location>
</feature>
<feature type="compositionally biased region" description="Low complexity" evidence="1">
    <location>
        <begin position="560"/>
        <end position="580"/>
    </location>
</feature>
<dbReference type="STRING" id="41047.A0A397GHV1"/>
<feature type="compositionally biased region" description="Polar residues" evidence="1">
    <location>
        <begin position="581"/>
        <end position="608"/>
    </location>
</feature>
<feature type="compositionally biased region" description="Polar residues" evidence="1">
    <location>
        <begin position="476"/>
        <end position="487"/>
    </location>
</feature>
<evidence type="ECO:0000313" key="3">
    <source>
        <dbReference type="Proteomes" id="UP000215305"/>
    </source>
</evidence>
<feature type="region of interest" description="Disordered" evidence="1">
    <location>
        <begin position="349"/>
        <end position="659"/>
    </location>
</feature>
<dbReference type="VEuPathDB" id="FungiDB:CDV56_105950"/>
<feature type="compositionally biased region" description="Low complexity" evidence="1">
    <location>
        <begin position="644"/>
        <end position="659"/>
    </location>
</feature>
<sequence>MPALEVPETGLSLLRDNSGNNATTKPPQIMRLNLAQSTHDELIQSLRNDQTVRIRLGKHPTLYYGSKTQQFHSSPETHRSEVYAASSADKENLYFAGVLSHRLEVQRAKEATAATDQALANLEQSLNAFERGKESKKTHMITSIDEVKALRAGDLRSSTGREAAILARKPTTKVEIEKDRLLKNAANRSLSSSPALGVSRSPAPMPPLTPTSAPSSKNKDRIRLDALKVPFIHLLAVRAVSAKFLARQTRSSLEDCSALAQKYGIENRIDPEKFDLRDKTYKELDVWNFPYPSQEERQEAIDNAISAFDRMRISRSDKLWQMLLPKEERGKGKCLSRLDLRTGPIKKALTPKIQLHASDDNGKDGDTTGHETDRPSANGPTPKAAPKSCTPAPKKRANDKDSSTKRTNPTKSKNSTNSTLTGRVTKKAERKPASKTDGKFKSAEFVQESDEDDTDMPDAPVPAPAPAPEKAKPEQSKVQSKPKQTAPSKVGDSSHAPTPRVNQSEVPPSRAESTSQHAVKSVAAKRPPSTRAPNQRSPQKPSPLGSSPPANASDAHSRSRSSSQNNTSSSSSSPLITQLSKPNKVTNSGQQSTGAIKTNGITKTTESVNPLKRKAETDRPSTVQSKTTGRTTSNLEHKRRRAVSTSSGSTGSASPPLSRELLRQQLREKSQKFKQYYAKYRALHDSMASHPDPPRAELERLQRQHVRLQRMKKEIWDEHGRLRDNL</sequence>
<feature type="compositionally biased region" description="Basic and acidic residues" evidence="1">
    <location>
        <begin position="357"/>
        <end position="374"/>
    </location>
</feature>
<feature type="compositionally biased region" description="Acidic residues" evidence="1">
    <location>
        <begin position="447"/>
        <end position="456"/>
    </location>
</feature>
<keyword evidence="3" id="KW-1185">Reference proteome</keyword>
<feature type="region of interest" description="Disordered" evidence="1">
    <location>
        <begin position="1"/>
        <end position="23"/>
    </location>
</feature>
<protein>
    <submittedName>
        <fullName evidence="2">Uncharacterized protein</fullName>
    </submittedName>
</protein>
<dbReference type="Proteomes" id="UP000215305">
    <property type="component" value="Unassembled WGS sequence"/>
</dbReference>
<dbReference type="RefSeq" id="XP_026612606.1">
    <property type="nucleotide sequence ID" value="XM_026759569.1"/>
</dbReference>
<feature type="compositionally biased region" description="Polar residues" evidence="1">
    <location>
        <begin position="531"/>
        <end position="550"/>
    </location>
</feature>
<dbReference type="GO" id="GO:0016567">
    <property type="term" value="P:protein ubiquitination"/>
    <property type="evidence" value="ECO:0007669"/>
    <property type="project" value="UniProtKB-UniPathway"/>
</dbReference>
<evidence type="ECO:0000256" key="1">
    <source>
        <dbReference type="SAM" id="MobiDB-lite"/>
    </source>
</evidence>
<organism evidence="2 3">
    <name type="scientific">Aspergillus thermomutatus</name>
    <name type="common">Neosartorya pseudofischeri</name>
    <dbReference type="NCBI Taxonomy" id="41047"/>
    <lineage>
        <taxon>Eukaryota</taxon>
        <taxon>Fungi</taxon>
        <taxon>Dikarya</taxon>
        <taxon>Ascomycota</taxon>
        <taxon>Pezizomycotina</taxon>
        <taxon>Eurotiomycetes</taxon>
        <taxon>Eurotiomycetidae</taxon>
        <taxon>Eurotiales</taxon>
        <taxon>Aspergillaceae</taxon>
        <taxon>Aspergillus</taxon>
        <taxon>Aspergillus subgen. Fumigati</taxon>
    </lineage>
</organism>
<evidence type="ECO:0000313" key="2">
    <source>
        <dbReference type="EMBL" id="RHZ50077.1"/>
    </source>
</evidence>
<reference evidence="2" key="1">
    <citation type="submission" date="2018-08" db="EMBL/GenBank/DDBJ databases">
        <title>Draft genome sequence of azole-resistant Aspergillus thermomutatus (Neosartorya pseudofischeri) strain HMR AF 39, isolated from a human nasal aspirate.</title>
        <authorList>
            <person name="Parent-Michaud M."/>
            <person name="Dufresne P.J."/>
            <person name="Fournier E."/>
            <person name="Martineau C."/>
            <person name="Moreira S."/>
            <person name="Perkins V."/>
            <person name="De Repentigny L."/>
            <person name="Dufresne S.F."/>
        </authorList>
    </citation>
    <scope>NUCLEOTIDE SEQUENCE [LARGE SCALE GENOMIC DNA]</scope>
    <source>
        <strain evidence="2">HMR AF 39</strain>
    </source>
</reference>
<gene>
    <name evidence="2" type="ORF">CDV56_105950</name>
</gene>
<dbReference type="UniPathway" id="UPA00143"/>
<feature type="compositionally biased region" description="Polar residues" evidence="1">
    <location>
        <begin position="620"/>
        <end position="634"/>
    </location>
</feature>
<dbReference type="AlphaFoldDB" id="A0A397GHV1"/>
<dbReference type="GeneID" id="38127924"/>
<dbReference type="EMBL" id="NKHU02000167">
    <property type="protein sequence ID" value="RHZ50077.1"/>
    <property type="molecule type" value="Genomic_DNA"/>
</dbReference>
<feature type="region of interest" description="Disordered" evidence="1">
    <location>
        <begin position="191"/>
        <end position="219"/>
    </location>
</feature>